<name>A0A4Y2HQL7_ARAVE</name>
<reference evidence="2 3" key="1">
    <citation type="journal article" date="2019" name="Sci. Rep.">
        <title>Orb-weaving spider Araneus ventricosus genome elucidates the spidroin gene catalogue.</title>
        <authorList>
            <person name="Kono N."/>
            <person name="Nakamura H."/>
            <person name="Ohtoshi R."/>
            <person name="Moran D.A.P."/>
            <person name="Shinohara A."/>
            <person name="Yoshida Y."/>
            <person name="Fujiwara M."/>
            <person name="Mori M."/>
            <person name="Tomita M."/>
            <person name="Arakawa K."/>
        </authorList>
    </citation>
    <scope>NUCLEOTIDE SEQUENCE [LARGE SCALE GENOMIC DNA]</scope>
</reference>
<protein>
    <submittedName>
        <fullName evidence="2">Uncharacterized protein</fullName>
    </submittedName>
</protein>
<dbReference type="AlphaFoldDB" id="A0A4Y2HQL7"/>
<sequence length="87" mass="9464">MTSGSSQTPVLCQSNFVQTSEGCLLPLLLLPLLLLPLLLLPLPLLLPPLLLLPLLLPFLLLLNPSDLNQIRPTRSFTLTTSTRNPVA</sequence>
<feature type="transmembrane region" description="Helical" evidence="1">
    <location>
        <begin position="45"/>
        <end position="62"/>
    </location>
</feature>
<keyword evidence="1" id="KW-1133">Transmembrane helix</keyword>
<keyword evidence="3" id="KW-1185">Reference proteome</keyword>
<dbReference type="EMBL" id="BGPR01002095">
    <property type="protein sequence ID" value="GBM67671.1"/>
    <property type="molecule type" value="Genomic_DNA"/>
</dbReference>
<evidence type="ECO:0000313" key="3">
    <source>
        <dbReference type="Proteomes" id="UP000499080"/>
    </source>
</evidence>
<dbReference type="Proteomes" id="UP000499080">
    <property type="component" value="Unassembled WGS sequence"/>
</dbReference>
<comment type="caution">
    <text evidence="2">The sequence shown here is derived from an EMBL/GenBank/DDBJ whole genome shotgun (WGS) entry which is preliminary data.</text>
</comment>
<accession>A0A4Y2HQL7</accession>
<organism evidence="2 3">
    <name type="scientific">Araneus ventricosus</name>
    <name type="common">Orbweaver spider</name>
    <name type="synonym">Epeira ventricosa</name>
    <dbReference type="NCBI Taxonomy" id="182803"/>
    <lineage>
        <taxon>Eukaryota</taxon>
        <taxon>Metazoa</taxon>
        <taxon>Ecdysozoa</taxon>
        <taxon>Arthropoda</taxon>
        <taxon>Chelicerata</taxon>
        <taxon>Arachnida</taxon>
        <taxon>Araneae</taxon>
        <taxon>Araneomorphae</taxon>
        <taxon>Entelegynae</taxon>
        <taxon>Araneoidea</taxon>
        <taxon>Araneidae</taxon>
        <taxon>Araneus</taxon>
    </lineage>
</organism>
<keyword evidence="1" id="KW-0812">Transmembrane</keyword>
<evidence type="ECO:0000313" key="2">
    <source>
        <dbReference type="EMBL" id="GBM67671.1"/>
    </source>
</evidence>
<gene>
    <name evidence="2" type="ORF">AVEN_182796_1</name>
</gene>
<keyword evidence="1" id="KW-0472">Membrane</keyword>
<evidence type="ECO:0000256" key="1">
    <source>
        <dbReference type="SAM" id="Phobius"/>
    </source>
</evidence>
<proteinExistence type="predicted"/>